<keyword evidence="7" id="KW-1185">Reference proteome</keyword>
<protein>
    <submittedName>
        <fullName evidence="6">Tropomodulin 4 (muscle)</fullName>
    </submittedName>
</protein>
<evidence type="ECO:0000256" key="4">
    <source>
        <dbReference type="ARBA" id="ARBA00023203"/>
    </source>
</evidence>
<dbReference type="GO" id="GO:0005865">
    <property type="term" value="C:striated muscle thin filament"/>
    <property type="evidence" value="ECO:0007669"/>
    <property type="project" value="TreeGrafter"/>
</dbReference>
<comment type="similarity">
    <text evidence="2">Belongs to the tropomodulin family.</text>
</comment>
<keyword evidence="3" id="KW-0963">Cytoplasm</keyword>
<sequence length="342" mass="38651">MWMRTLSCGTCQKRSSRSSRRTWKIWTPRMKCCQQACGQRDQTSKPPTGPFLRKDLLSYLQKQAQESGELEELVPYTGEKKGKPYVPPEKPYHPLDEKVSLEPEWEEALAKATDAEMCDIAAILGMYTLMSNKQYYDSLGSNHIVNSEGLNSVVKPDQYKAVPDEPPNPTNLEETLEKIKKNDLTLEDVNLNNIQDISTAMLKEFAEALTNNTHVKKFSIVGTRSNEVMAYALAEMLKINRTLKSLNIESNLISGRGILALLLAVMNNDSITELRVDNQHQQLGDRVEMQMAALLENNSSLLKFGYHFMQQGPRTRAAIAMTKNNDMRKMHSATRATPHVSL</sequence>
<dbReference type="GO" id="GO:0003779">
    <property type="term" value="F:actin binding"/>
    <property type="evidence" value="ECO:0007669"/>
    <property type="project" value="UniProtKB-KW"/>
</dbReference>
<dbReference type="GO" id="GO:0051694">
    <property type="term" value="P:pointed-end actin filament capping"/>
    <property type="evidence" value="ECO:0007669"/>
    <property type="project" value="InterPro"/>
</dbReference>
<dbReference type="Proteomes" id="UP000694388">
    <property type="component" value="Unplaced"/>
</dbReference>
<evidence type="ECO:0000256" key="1">
    <source>
        <dbReference type="ARBA" id="ARBA00004245"/>
    </source>
</evidence>
<evidence type="ECO:0000256" key="2">
    <source>
        <dbReference type="ARBA" id="ARBA00009345"/>
    </source>
</evidence>
<dbReference type="PANTHER" id="PTHR10901">
    <property type="entry name" value="TROPOMODULIN"/>
    <property type="match status" value="1"/>
</dbReference>
<organism evidence="6 7">
    <name type="scientific">Eptatretus burgeri</name>
    <name type="common">Inshore hagfish</name>
    <dbReference type="NCBI Taxonomy" id="7764"/>
    <lineage>
        <taxon>Eukaryota</taxon>
        <taxon>Metazoa</taxon>
        <taxon>Chordata</taxon>
        <taxon>Craniata</taxon>
        <taxon>Vertebrata</taxon>
        <taxon>Cyclostomata</taxon>
        <taxon>Myxini</taxon>
        <taxon>Myxiniformes</taxon>
        <taxon>Myxinidae</taxon>
        <taxon>Eptatretinae</taxon>
        <taxon>Eptatretus</taxon>
    </lineage>
</organism>
<evidence type="ECO:0000313" key="7">
    <source>
        <dbReference type="Proteomes" id="UP000694388"/>
    </source>
</evidence>
<dbReference type="GO" id="GO:0006936">
    <property type="term" value="P:muscle contraction"/>
    <property type="evidence" value="ECO:0007669"/>
    <property type="project" value="TreeGrafter"/>
</dbReference>
<reference evidence="6" key="2">
    <citation type="submission" date="2025-09" db="UniProtKB">
        <authorList>
            <consortium name="Ensembl"/>
        </authorList>
    </citation>
    <scope>IDENTIFICATION</scope>
</reference>
<comment type="subcellular location">
    <subcellularLocation>
        <location evidence="1">Cytoplasm</location>
        <location evidence="1">Cytoskeleton</location>
    </subcellularLocation>
</comment>
<name>A0A8C4QE40_EPTBU</name>
<dbReference type="GO" id="GO:0007015">
    <property type="term" value="P:actin filament organization"/>
    <property type="evidence" value="ECO:0007669"/>
    <property type="project" value="TreeGrafter"/>
</dbReference>
<keyword evidence="5" id="KW-0206">Cytoskeleton</keyword>
<dbReference type="Pfam" id="PF03250">
    <property type="entry name" value="Tropomodulin"/>
    <property type="match status" value="1"/>
</dbReference>
<dbReference type="PANTHER" id="PTHR10901:SF6">
    <property type="entry name" value="TROPOMODULIN, ISOFORM N"/>
    <property type="match status" value="1"/>
</dbReference>
<dbReference type="InterPro" id="IPR004934">
    <property type="entry name" value="TMOD"/>
</dbReference>
<dbReference type="AlphaFoldDB" id="A0A8C4QE40"/>
<accession>A0A8C4QE40</accession>
<dbReference type="GO" id="GO:0005523">
    <property type="term" value="F:tropomyosin binding"/>
    <property type="evidence" value="ECO:0007669"/>
    <property type="project" value="InterPro"/>
</dbReference>
<evidence type="ECO:0000256" key="3">
    <source>
        <dbReference type="ARBA" id="ARBA00022490"/>
    </source>
</evidence>
<evidence type="ECO:0000313" key="6">
    <source>
        <dbReference type="Ensembl" id="ENSEBUP00000013966.1"/>
    </source>
</evidence>
<dbReference type="Ensembl" id="ENSEBUT00000014543.1">
    <property type="protein sequence ID" value="ENSEBUP00000013966.1"/>
    <property type="gene ID" value="ENSEBUG00000008807.1"/>
</dbReference>
<reference evidence="6" key="1">
    <citation type="submission" date="2025-08" db="UniProtKB">
        <authorList>
            <consortium name="Ensembl"/>
        </authorList>
    </citation>
    <scope>IDENTIFICATION</scope>
</reference>
<keyword evidence="4" id="KW-0009">Actin-binding</keyword>
<dbReference type="InterPro" id="IPR032675">
    <property type="entry name" value="LRR_dom_sf"/>
</dbReference>
<dbReference type="GeneTree" id="ENSGT00940000158734"/>
<dbReference type="Gene3D" id="3.80.10.10">
    <property type="entry name" value="Ribonuclease Inhibitor"/>
    <property type="match status" value="1"/>
</dbReference>
<evidence type="ECO:0000256" key="5">
    <source>
        <dbReference type="ARBA" id="ARBA00023212"/>
    </source>
</evidence>
<dbReference type="FunFam" id="3.80.10.10:FF:000006">
    <property type="entry name" value="Tropomodulin 2"/>
    <property type="match status" value="1"/>
</dbReference>
<dbReference type="GO" id="GO:0030239">
    <property type="term" value="P:myofibril assembly"/>
    <property type="evidence" value="ECO:0007669"/>
    <property type="project" value="TreeGrafter"/>
</dbReference>
<dbReference type="SUPFAM" id="SSF52047">
    <property type="entry name" value="RNI-like"/>
    <property type="match status" value="1"/>
</dbReference>
<proteinExistence type="inferred from homology"/>